<accession>A0A4R1R6K4</accession>
<evidence type="ECO:0000313" key="2">
    <source>
        <dbReference type="Proteomes" id="UP000295718"/>
    </source>
</evidence>
<evidence type="ECO:0000313" key="1">
    <source>
        <dbReference type="EMBL" id="TCL61206.1"/>
    </source>
</evidence>
<reference evidence="1 2" key="1">
    <citation type="submission" date="2019-03" db="EMBL/GenBank/DDBJ databases">
        <title>Genomic Encyclopedia of Type Strains, Phase IV (KMG-IV): sequencing the most valuable type-strain genomes for metagenomic binning, comparative biology and taxonomic classification.</title>
        <authorList>
            <person name="Goeker M."/>
        </authorList>
    </citation>
    <scope>NUCLEOTIDE SEQUENCE [LARGE SCALE GENOMIC DNA]</scope>
    <source>
        <strain evidence="1 2">DSM 100556</strain>
    </source>
</reference>
<dbReference type="AlphaFoldDB" id="A0A4R1R6K4"/>
<sequence>MFRLWAKIFKDNRQLRDTVICDDSQDSRTHKIFHAMDEIVYQFDLGKPIWLDSTVQEFKRHDKVRFTQDNFIETIDFDYLEIHVIEED</sequence>
<dbReference type="Proteomes" id="UP000295718">
    <property type="component" value="Unassembled WGS sequence"/>
</dbReference>
<keyword evidence="2" id="KW-1185">Reference proteome</keyword>
<dbReference type="EMBL" id="SLUO01000001">
    <property type="protein sequence ID" value="TCL61206.1"/>
    <property type="molecule type" value="Genomic_DNA"/>
</dbReference>
<organism evidence="1 2">
    <name type="scientific">Kineothrix alysoides</name>
    <dbReference type="NCBI Taxonomy" id="1469948"/>
    <lineage>
        <taxon>Bacteria</taxon>
        <taxon>Bacillati</taxon>
        <taxon>Bacillota</taxon>
        <taxon>Clostridia</taxon>
        <taxon>Lachnospirales</taxon>
        <taxon>Lachnospiraceae</taxon>
        <taxon>Kineothrix</taxon>
    </lineage>
</organism>
<comment type="caution">
    <text evidence="1">The sequence shown here is derived from an EMBL/GenBank/DDBJ whole genome shotgun (WGS) entry which is preliminary data.</text>
</comment>
<gene>
    <name evidence="1" type="ORF">EDD76_101303</name>
</gene>
<dbReference type="RefSeq" id="WP_031391146.1">
    <property type="nucleotide sequence ID" value="NZ_JPNB01000002.1"/>
</dbReference>
<proteinExistence type="predicted"/>
<protein>
    <submittedName>
        <fullName evidence="1">Uncharacterized protein</fullName>
    </submittedName>
</protein>
<name>A0A4R1R6K4_9FIRM</name>
<dbReference type="STRING" id="1469948.GCA_000732725_02466"/>
<dbReference type="OrthoDB" id="2084516at2"/>